<evidence type="ECO:0000313" key="3">
    <source>
        <dbReference type="Proteomes" id="UP000037136"/>
    </source>
</evidence>
<proteinExistence type="predicted"/>
<evidence type="ECO:0000256" key="1">
    <source>
        <dbReference type="SAM" id="MobiDB-lite"/>
    </source>
</evidence>
<dbReference type="AlphaFoldDB" id="A0A2A9PG81"/>
<gene>
    <name evidence="2" type="ORF">XA68_11729</name>
</gene>
<feature type="compositionally biased region" description="Polar residues" evidence="1">
    <location>
        <begin position="35"/>
        <end position="48"/>
    </location>
</feature>
<comment type="caution">
    <text evidence="2">The sequence shown here is derived from an EMBL/GenBank/DDBJ whole genome shotgun (WGS) entry which is preliminary data.</text>
</comment>
<reference evidence="2 3" key="1">
    <citation type="journal article" date="2015" name="BMC Genomics">
        <title>Gene expression during zombie ant biting behavior reflects the complexity underlying fungal parasitic behavioral manipulation.</title>
        <authorList>
            <person name="de Bekker C."/>
            <person name="Ohm R.A."/>
            <person name="Loreto R.G."/>
            <person name="Sebastian A."/>
            <person name="Albert I."/>
            <person name="Merrow M."/>
            <person name="Brachmann A."/>
            <person name="Hughes D.P."/>
        </authorList>
    </citation>
    <scope>NUCLEOTIDE SEQUENCE [LARGE SCALE GENOMIC DNA]</scope>
    <source>
        <strain evidence="2 3">SC16a</strain>
    </source>
</reference>
<keyword evidence="3" id="KW-1185">Reference proteome</keyword>
<evidence type="ECO:0000313" key="2">
    <source>
        <dbReference type="EMBL" id="PFH59903.1"/>
    </source>
</evidence>
<sequence>MSTVRIDYLLDGGSQGTHAGAAQAHGCGRHVTLSLNPRTHRAPSSTLLEDSDAAEEHGRCGHTDLSFSCNAAPPQTVGLEGKPCA</sequence>
<organism evidence="2 3">
    <name type="scientific">Ophiocordyceps unilateralis</name>
    <name type="common">Zombie-ant fungus</name>
    <name type="synonym">Torrubia unilateralis</name>
    <dbReference type="NCBI Taxonomy" id="268505"/>
    <lineage>
        <taxon>Eukaryota</taxon>
        <taxon>Fungi</taxon>
        <taxon>Dikarya</taxon>
        <taxon>Ascomycota</taxon>
        <taxon>Pezizomycotina</taxon>
        <taxon>Sordariomycetes</taxon>
        <taxon>Hypocreomycetidae</taxon>
        <taxon>Hypocreales</taxon>
        <taxon>Ophiocordycipitaceae</taxon>
        <taxon>Ophiocordyceps</taxon>
    </lineage>
</organism>
<protein>
    <submittedName>
        <fullName evidence="2">Uncharacterized protein</fullName>
    </submittedName>
</protein>
<reference evidence="2 3" key="2">
    <citation type="journal article" date="2017" name="Sci. Rep.">
        <title>Ant-infecting Ophiocordyceps genomes reveal a high diversity of potential behavioral manipulation genes and a possible major role for enterotoxins.</title>
        <authorList>
            <person name="de Bekker C."/>
            <person name="Ohm R.A."/>
            <person name="Evans H.C."/>
            <person name="Brachmann A."/>
            <person name="Hughes D.P."/>
        </authorList>
    </citation>
    <scope>NUCLEOTIDE SEQUENCE [LARGE SCALE GENOMIC DNA]</scope>
    <source>
        <strain evidence="2 3">SC16a</strain>
    </source>
</reference>
<dbReference type="Proteomes" id="UP000037136">
    <property type="component" value="Unassembled WGS sequence"/>
</dbReference>
<feature type="region of interest" description="Disordered" evidence="1">
    <location>
        <begin position="35"/>
        <end position="59"/>
    </location>
</feature>
<accession>A0A2A9PG81</accession>
<dbReference type="EMBL" id="LAZP02000165">
    <property type="protein sequence ID" value="PFH59903.1"/>
    <property type="molecule type" value="Genomic_DNA"/>
</dbReference>
<name>A0A2A9PG81_OPHUN</name>